<organism evidence="1 2">
    <name type="scientific">Tetrahymena thermophila (strain SB210)</name>
    <dbReference type="NCBI Taxonomy" id="312017"/>
    <lineage>
        <taxon>Eukaryota</taxon>
        <taxon>Sar</taxon>
        <taxon>Alveolata</taxon>
        <taxon>Ciliophora</taxon>
        <taxon>Intramacronucleata</taxon>
        <taxon>Oligohymenophorea</taxon>
        <taxon>Hymenostomatida</taxon>
        <taxon>Tetrahymenina</taxon>
        <taxon>Tetrahymenidae</taxon>
        <taxon>Tetrahymena</taxon>
    </lineage>
</organism>
<evidence type="ECO:0000313" key="1">
    <source>
        <dbReference type="EMBL" id="EWS75772.1"/>
    </source>
</evidence>
<dbReference type="KEGG" id="tet:TTHERM_000112879"/>
<dbReference type="AlphaFoldDB" id="W7XDU0"/>
<dbReference type="RefSeq" id="XP_012651694.1">
    <property type="nucleotide sequence ID" value="XM_012796240.1"/>
</dbReference>
<sequence>MFLKQDNQQLQCVSICNNNQIANTSNNQCVQSSICTQNYISQATLSNNQVIQDIIAYSSQVYLVKYNGFLNIIDSQSGQFIVSIKTNSQVLLCDFIFNKLIIVSQDNSVSQLIVENQLYLNLYNITQGNVSSSSIMTSISQDLIVITSISQNKQNIFLNIFRSNNKSFIFISTISIQIYNQKFYIFDSYIMLLSQQNNLKLLEIVENNLNTVSLQTISNFMECGFTADIHILSALMTPDQNSIYIFIQKSLNYYSYSKLLHSCSKINLTSNLIKHLYLNLII</sequence>
<dbReference type="EMBL" id="GG662798">
    <property type="protein sequence ID" value="EWS75772.1"/>
    <property type="molecule type" value="Genomic_DNA"/>
</dbReference>
<dbReference type="GeneID" id="24437338"/>
<reference evidence="2" key="1">
    <citation type="journal article" date="2006" name="PLoS Biol.">
        <title>Macronuclear genome sequence of the ciliate Tetrahymena thermophila, a model eukaryote.</title>
        <authorList>
            <person name="Eisen J.A."/>
            <person name="Coyne R.S."/>
            <person name="Wu M."/>
            <person name="Wu D."/>
            <person name="Thiagarajan M."/>
            <person name="Wortman J.R."/>
            <person name="Badger J.H."/>
            <person name="Ren Q."/>
            <person name="Amedeo P."/>
            <person name="Jones K.M."/>
            <person name="Tallon L.J."/>
            <person name="Delcher A.L."/>
            <person name="Salzberg S.L."/>
            <person name="Silva J.C."/>
            <person name="Haas B.J."/>
            <person name="Majoros W.H."/>
            <person name="Farzad M."/>
            <person name="Carlton J.M."/>
            <person name="Smith R.K. Jr."/>
            <person name="Garg J."/>
            <person name="Pearlman R.E."/>
            <person name="Karrer K.M."/>
            <person name="Sun L."/>
            <person name="Manning G."/>
            <person name="Elde N.C."/>
            <person name="Turkewitz A.P."/>
            <person name="Asai D.J."/>
            <person name="Wilkes D.E."/>
            <person name="Wang Y."/>
            <person name="Cai H."/>
            <person name="Collins K."/>
            <person name="Stewart B.A."/>
            <person name="Lee S.R."/>
            <person name="Wilamowska K."/>
            <person name="Weinberg Z."/>
            <person name="Ruzzo W.L."/>
            <person name="Wloga D."/>
            <person name="Gaertig J."/>
            <person name="Frankel J."/>
            <person name="Tsao C.-C."/>
            <person name="Gorovsky M.A."/>
            <person name="Keeling P.J."/>
            <person name="Waller R.F."/>
            <person name="Patron N.J."/>
            <person name="Cherry J.M."/>
            <person name="Stover N.A."/>
            <person name="Krieger C.J."/>
            <person name="del Toro C."/>
            <person name="Ryder H.F."/>
            <person name="Williamson S.C."/>
            <person name="Barbeau R.A."/>
            <person name="Hamilton E.P."/>
            <person name="Orias E."/>
        </authorList>
    </citation>
    <scope>NUCLEOTIDE SEQUENCE [LARGE SCALE GENOMIC DNA]</scope>
    <source>
        <strain evidence="2">SB210</strain>
    </source>
</reference>
<keyword evidence="2" id="KW-1185">Reference proteome</keyword>
<name>W7XDU0_TETTS</name>
<gene>
    <name evidence="1" type="ORF">TTHERM_000112879</name>
</gene>
<evidence type="ECO:0000313" key="2">
    <source>
        <dbReference type="Proteomes" id="UP000009168"/>
    </source>
</evidence>
<accession>W7XDU0</accession>
<dbReference type="Proteomes" id="UP000009168">
    <property type="component" value="Unassembled WGS sequence"/>
</dbReference>
<protein>
    <submittedName>
        <fullName evidence="1">Uncharacterized protein</fullName>
    </submittedName>
</protein>
<proteinExistence type="predicted"/>
<dbReference type="InParanoid" id="W7XDU0"/>